<dbReference type="EMBL" id="JADGJQ010000031">
    <property type="protein sequence ID" value="KAJ3177802.1"/>
    <property type="molecule type" value="Genomic_DNA"/>
</dbReference>
<comment type="caution">
    <text evidence="2">The sequence shown here is derived from an EMBL/GenBank/DDBJ whole genome shotgun (WGS) entry which is preliminary data.</text>
</comment>
<feature type="region of interest" description="Disordered" evidence="1">
    <location>
        <begin position="123"/>
        <end position="156"/>
    </location>
</feature>
<accession>A0AAD5TIT0</accession>
<protein>
    <submittedName>
        <fullName evidence="2">Uncharacterized protein</fullName>
    </submittedName>
</protein>
<feature type="region of interest" description="Disordered" evidence="1">
    <location>
        <begin position="57"/>
        <end position="110"/>
    </location>
</feature>
<organism evidence="2 3">
    <name type="scientific">Geranomyces variabilis</name>
    <dbReference type="NCBI Taxonomy" id="109894"/>
    <lineage>
        <taxon>Eukaryota</taxon>
        <taxon>Fungi</taxon>
        <taxon>Fungi incertae sedis</taxon>
        <taxon>Chytridiomycota</taxon>
        <taxon>Chytridiomycota incertae sedis</taxon>
        <taxon>Chytridiomycetes</taxon>
        <taxon>Spizellomycetales</taxon>
        <taxon>Powellomycetaceae</taxon>
        <taxon>Geranomyces</taxon>
    </lineage>
</organism>
<name>A0AAD5TIT0_9FUNG</name>
<keyword evidence="3" id="KW-1185">Reference proteome</keyword>
<dbReference type="Proteomes" id="UP001212152">
    <property type="component" value="Unassembled WGS sequence"/>
</dbReference>
<feature type="compositionally biased region" description="Polar residues" evidence="1">
    <location>
        <begin position="57"/>
        <end position="70"/>
    </location>
</feature>
<feature type="compositionally biased region" description="Low complexity" evidence="1">
    <location>
        <begin position="1"/>
        <end position="15"/>
    </location>
</feature>
<proteinExistence type="predicted"/>
<feature type="compositionally biased region" description="Low complexity" evidence="1">
    <location>
        <begin position="123"/>
        <end position="133"/>
    </location>
</feature>
<dbReference type="AlphaFoldDB" id="A0AAD5TIT0"/>
<gene>
    <name evidence="2" type="ORF">HDU87_004324</name>
</gene>
<evidence type="ECO:0000256" key="1">
    <source>
        <dbReference type="SAM" id="MobiDB-lite"/>
    </source>
</evidence>
<feature type="region of interest" description="Disordered" evidence="1">
    <location>
        <begin position="1"/>
        <end position="24"/>
    </location>
</feature>
<sequence length="156" mass="15372">MPADAPPNQQQQQPNLADSGSAFHLNRRRSSLDAIAGHLKYIGAFPGRVIQDLSQPISSQPARPTLSTMFPNGFLGMQHSAPAGGGVGSSSGAGSQASFGSSQSSLGGGGGGFGSSSLNLNSAGAGGSSAAAPINIPNRTASPAPKLPGAEAYLSI</sequence>
<evidence type="ECO:0000313" key="2">
    <source>
        <dbReference type="EMBL" id="KAJ3177802.1"/>
    </source>
</evidence>
<evidence type="ECO:0000313" key="3">
    <source>
        <dbReference type="Proteomes" id="UP001212152"/>
    </source>
</evidence>
<reference evidence="2" key="1">
    <citation type="submission" date="2020-05" db="EMBL/GenBank/DDBJ databases">
        <title>Phylogenomic resolution of chytrid fungi.</title>
        <authorList>
            <person name="Stajich J.E."/>
            <person name="Amses K."/>
            <person name="Simmons R."/>
            <person name="Seto K."/>
            <person name="Myers J."/>
            <person name="Bonds A."/>
            <person name="Quandt C.A."/>
            <person name="Barry K."/>
            <person name="Liu P."/>
            <person name="Grigoriev I."/>
            <person name="Longcore J.E."/>
            <person name="James T.Y."/>
        </authorList>
    </citation>
    <scope>NUCLEOTIDE SEQUENCE</scope>
    <source>
        <strain evidence="2">JEL0379</strain>
    </source>
</reference>
<feature type="compositionally biased region" description="Low complexity" evidence="1">
    <location>
        <begin position="92"/>
        <end position="105"/>
    </location>
</feature>